<gene>
    <name evidence="1" type="ORF">DM01DRAFT_1333138</name>
</gene>
<dbReference type="Proteomes" id="UP000242146">
    <property type="component" value="Unassembled WGS sequence"/>
</dbReference>
<proteinExistence type="predicted"/>
<keyword evidence="2" id="KW-1185">Reference proteome</keyword>
<dbReference type="OrthoDB" id="2344405at2759"/>
<organism evidence="1 2">
    <name type="scientific">Hesseltinella vesiculosa</name>
    <dbReference type="NCBI Taxonomy" id="101127"/>
    <lineage>
        <taxon>Eukaryota</taxon>
        <taxon>Fungi</taxon>
        <taxon>Fungi incertae sedis</taxon>
        <taxon>Mucoromycota</taxon>
        <taxon>Mucoromycotina</taxon>
        <taxon>Mucoromycetes</taxon>
        <taxon>Mucorales</taxon>
        <taxon>Cunninghamellaceae</taxon>
        <taxon>Hesseltinella</taxon>
    </lineage>
</organism>
<dbReference type="AlphaFoldDB" id="A0A1X2GRI8"/>
<evidence type="ECO:0000313" key="1">
    <source>
        <dbReference type="EMBL" id="ORX59676.1"/>
    </source>
</evidence>
<dbReference type="EMBL" id="MCGT01000005">
    <property type="protein sequence ID" value="ORX59676.1"/>
    <property type="molecule type" value="Genomic_DNA"/>
</dbReference>
<evidence type="ECO:0000313" key="2">
    <source>
        <dbReference type="Proteomes" id="UP000242146"/>
    </source>
</evidence>
<protein>
    <submittedName>
        <fullName evidence="1">Uncharacterized protein</fullName>
    </submittedName>
</protein>
<sequence>MTTDIIHDPLLFFPYGSSSYSTEPIPSSSSSTGSSPTTSSSLTLTTMTDEHFDWNDIMSNIKKTMFNTTGATLPSPARYMSQHKRAGIRPDTDPIFFFNDALLELNDVFVYRQLRAENILYRMLNCCVAKVDVDPTSLMRITKGVFVANKLHSNASHSPPLPSLDLNDMSDLSLDDTAAVDTFHFGNMQQFMLQSRLHQQMEVNDFLPFSYTFGARFTNPYQSRDVMIRGGRLPTWCQTLFLNECLQRMPLETGVEYDGLFPFAPHVTVSFDALSTFAKANRCQDTYPDLLMSFEKYAMELTEPEIILADSWSAQQEQIMEHILVCDIPQQAVPILTQLATLWA</sequence>
<accession>A0A1X2GRI8</accession>
<reference evidence="1 2" key="1">
    <citation type="submission" date="2016-07" db="EMBL/GenBank/DDBJ databases">
        <title>Pervasive Adenine N6-methylation of Active Genes in Fungi.</title>
        <authorList>
            <consortium name="DOE Joint Genome Institute"/>
            <person name="Mondo S.J."/>
            <person name="Dannebaum R.O."/>
            <person name="Kuo R.C."/>
            <person name="Labutti K."/>
            <person name="Haridas S."/>
            <person name="Kuo A."/>
            <person name="Salamov A."/>
            <person name="Ahrendt S.R."/>
            <person name="Lipzen A."/>
            <person name="Sullivan W."/>
            <person name="Andreopoulos W.B."/>
            <person name="Clum A."/>
            <person name="Lindquist E."/>
            <person name="Daum C."/>
            <person name="Ramamoorthy G.K."/>
            <person name="Gryganskyi A."/>
            <person name="Culley D."/>
            <person name="Magnuson J.K."/>
            <person name="James T.Y."/>
            <person name="O'Malley M.A."/>
            <person name="Stajich J.E."/>
            <person name="Spatafora J.W."/>
            <person name="Visel A."/>
            <person name="Grigoriev I.V."/>
        </authorList>
    </citation>
    <scope>NUCLEOTIDE SEQUENCE [LARGE SCALE GENOMIC DNA]</scope>
    <source>
        <strain evidence="1 2">NRRL 3301</strain>
    </source>
</reference>
<feature type="non-terminal residue" evidence="1">
    <location>
        <position position="344"/>
    </location>
</feature>
<name>A0A1X2GRI8_9FUNG</name>
<comment type="caution">
    <text evidence="1">The sequence shown here is derived from an EMBL/GenBank/DDBJ whole genome shotgun (WGS) entry which is preliminary data.</text>
</comment>